<dbReference type="InterPro" id="IPR013320">
    <property type="entry name" value="ConA-like_dom_sf"/>
</dbReference>
<organism evidence="1">
    <name type="scientific">bioreactor metagenome</name>
    <dbReference type="NCBI Taxonomy" id="1076179"/>
    <lineage>
        <taxon>unclassified sequences</taxon>
        <taxon>metagenomes</taxon>
        <taxon>ecological metagenomes</taxon>
    </lineage>
</organism>
<proteinExistence type="predicted"/>
<reference evidence="1" key="1">
    <citation type="submission" date="2019-08" db="EMBL/GenBank/DDBJ databases">
        <authorList>
            <person name="Kucharzyk K."/>
            <person name="Murdoch R.W."/>
            <person name="Higgins S."/>
            <person name="Loffler F."/>
        </authorList>
    </citation>
    <scope>NUCLEOTIDE SEQUENCE</scope>
</reference>
<accession>A0A644XAC3</accession>
<gene>
    <name evidence="1" type="ORF">SDC9_57412</name>
</gene>
<evidence type="ECO:0008006" key="2">
    <source>
        <dbReference type="Google" id="ProtNLM"/>
    </source>
</evidence>
<name>A0A644XAC3_9ZZZZ</name>
<dbReference type="SUPFAM" id="SSF49899">
    <property type="entry name" value="Concanavalin A-like lectins/glucanases"/>
    <property type="match status" value="1"/>
</dbReference>
<dbReference type="InterPro" id="IPR026444">
    <property type="entry name" value="Secre_tail"/>
</dbReference>
<evidence type="ECO:0000313" key="1">
    <source>
        <dbReference type="EMBL" id="MPM11074.1"/>
    </source>
</evidence>
<dbReference type="EMBL" id="VSSQ01001780">
    <property type="protein sequence ID" value="MPM11074.1"/>
    <property type="molecule type" value="Genomic_DNA"/>
</dbReference>
<dbReference type="Gene3D" id="2.60.120.200">
    <property type="match status" value="1"/>
</dbReference>
<sequence length="486" mass="52012">MSIFVTFFSFNKCYQIKLKKMKRTLFTLVFTALVVVLVSGQTPGNALSFDGVDDQVNASVPTLFSDLASNDFTIEAWVNPALSVFSRIVFAQYSTVSFATLSLSATNSIYFYVVVGGTTYSLATDSSISSNQWTHVAARWTASTLTPEVFFNGVLQTGANGGTSSTGTSGLLCLGTRPGGFQFFTGQIDEVRIWKTARTDCEISMNYQSVINVVDTNLICFYNCNEGVAGGTNTSVTLLPDQSGPYNGTLVNFALTGSSSNWVQSAATINNYNSGAGYIEVADTISVCSGTSYTFPDGYTENNITAPMIHTSMLQTALLCDSIVNTAVNVMTVDTSVTGSGITLTANGPGTYQWLDCNNLYTEIPGSINNIFTATSNGSYAVEITSGSCVDTSGCFVINEVGIETNDFGSGFIVYPNPGDGHYSIDLGQQFNDVQMVVYDVNGKEILKKTFGDGQFFCFDIINPAGVYSAKIFTGEKSATLNIVKQ</sequence>
<dbReference type="Pfam" id="PF13385">
    <property type="entry name" value="Laminin_G_3"/>
    <property type="match status" value="1"/>
</dbReference>
<dbReference type="AlphaFoldDB" id="A0A644XAC3"/>
<comment type="caution">
    <text evidence="1">The sequence shown here is derived from an EMBL/GenBank/DDBJ whole genome shotgun (WGS) entry which is preliminary data.</text>
</comment>
<protein>
    <recommendedName>
        <fullName evidence="2">LamG-like jellyroll fold domain-containing protein</fullName>
    </recommendedName>
</protein>
<dbReference type="NCBIfam" id="TIGR04183">
    <property type="entry name" value="Por_Secre_tail"/>
    <property type="match status" value="1"/>
</dbReference>